<keyword evidence="2" id="KW-0812">Transmembrane</keyword>
<name>A0ABT1DZF1_9ACTN</name>
<feature type="compositionally biased region" description="Low complexity" evidence="1">
    <location>
        <begin position="168"/>
        <end position="177"/>
    </location>
</feature>
<keyword evidence="4" id="KW-1185">Reference proteome</keyword>
<evidence type="ECO:0000256" key="1">
    <source>
        <dbReference type="SAM" id="MobiDB-lite"/>
    </source>
</evidence>
<comment type="caution">
    <text evidence="3">The sequence shown here is derived from an EMBL/GenBank/DDBJ whole genome shotgun (WGS) entry which is preliminary data.</text>
</comment>
<feature type="compositionally biased region" description="Basic residues" evidence="1">
    <location>
        <begin position="158"/>
        <end position="167"/>
    </location>
</feature>
<organism evidence="3 4">
    <name type="scientific">Paractinoplanes aksuensis</name>
    <dbReference type="NCBI Taxonomy" id="2939490"/>
    <lineage>
        <taxon>Bacteria</taxon>
        <taxon>Bacillati</taxon>
        <taxon>Actinomycetota</taxon>
        <taxon>Actinomycetes</taxon>
        <taxon>Micromonosporales</taxon>
        <taxon>Micromonosporaceae</taxon>
        <taxon>Paractinoplanes</taxon>
    </lineage>
</organism>
<sequence>MIGSACTTEDWSPIGSAASHSQLAGVVAGLVFAGIVVILERQAPAQRRPAEALTLFVAGFFTFALDAFFFGVVAGERTCDRAWTETMVAAGLLGFGALSLFVGLSWLLYSLDRTSSTPFRATRVIVYVRPADSCRDRPLDAPHATGRLRHRDAGLSHAAHRRGRRAPARPAVAGAPPARRRRGGADTTAGPIGRRTAAGGEAGRRYRIGGARLRRGHRGPAPAPPRSMKGPGLASTRH</sequence>
<reference evidence="3 4" key="1">
    <citation type="submission" date="2022-06" db="EMBL/GenBank/DDBJ databases">
        <title>New Species of the Genus Actinoplanes, ActinopZanes ferrugineus.</title>
        <authorList>
            <person name="Ding P."/>
        </authorList>
    </citation>
    <scope>NUCLEOTIDE SEQUENCE [LARGE SCALE GENOMIC DNA]</scope>
    <source>
        <strain evidence="3 4">TRM88003</strain>
    </source>
</reference>
<evidence type="ECO:0000313" key="3">
    <source>
        <dbReference type="EMBL" id="MCO8276157.1"/>
    </source>
</evidence>
<protein>
    <submittedName>
        <fullName evidence="3">Uncharacterized protein</fullName>
    </submittedName>
</protein>
<evidence type="ECO:0000256" key="2">
    <source>
        <dbReference type="SAM" id="Phobius"/>
    </source>
</evidence>
<gene>
    <name evidence="3" type="ORF">M1L60_36830</name>
</gene>
<dbReference type="Proteomes" id="UP001523369">
    <property type="component" value="Unassembled WGS sequence"/>
</dbReference>
<proteinExistence type="predicted"/>
<accession>A0ABT1DZF1</accession>
<feature type="transmembrane region" description="Helical" evidence="2">
    <location>
        <begin position="87"/>
        <end position="109"/>
    </location>
</feature>
<feature type="transmembrane region" description="Helical" evidence="2">
    <location>
        <begin position="20"/>
        <end position="40"/>
    </location>
</feature>
<keyword evidence="2" id="KW-1133">Transmembrane helix</keyword>
<keyword evidence="2" id="KW-0472">Membrane</keyword>
<feature type="region of interest" description="Disordered" evidence="1">
    <location>
        <begin position="138"/>
        <end position="238"/>
    </location>
</feature>
<dbReference type="EMBL" id="JAMYJR010000042">
    <property type="protein sequence ID" value="MCO8276157.1"/>
    <property type="molecule type" value="Genomic_DNA"/>
</dbReference>
<feature type="transmembrane region" description="Helical" evidence="2">
    <location>
        <begin position="52"/>
        <end position="75"/>
    </location>
</feature>
<dbReference type="RefSeq" id="WP_253242194.1">
    <property type="nucleotide sequence ID" value="NZ_JAMYJR010000042.1"/>
</dbReference>
<evidence type="ECO:0000313" key="4">
    <source>
        <dbReference type="Proteomes" id="UP001523369"/>
    </source>
</evidence>